<feature type="compositionally biased region" description="Low complexity" evidence="4">
    <location>
        <begin position="53"/>
        <end position="65"/>
    </location>
</feature>
<dbReference type="GO" id="GO:0003723">
    <property type="term" value="F:RNA binding"/>
    <property type="evidence" value="ECO:0007669"/>
    <property type="project" value="UniProtKB-UniRule"/>
</dbReference>
<dbReference type="GO" id="GO:0009897">
    <property type="term" value="C:external side of plasma membrane"/>
    <property type="evidence" value="ECO:0007669"/>
    <property type="project" value="InterPro"/>
</dbReference>
<feature type="coiled-coil region" evidence="3">
    <location>
        <begin position="447"/>
        <end position="474"/>
    </location>
</feature>
<dbReference type="Pfam" id="PF23267">
    <property type="entry name" value="ENOX1"/>
    <property type="match status" value="1"/>
</dbReference>
<accession>A0A1B6KP47</accession>
<dbReference type="PANTHER" id="PTHR16001:SF4">
    <property type="entry name" value="ECTO-NOX DISULFIDE-THIOL EXCHANGER 1-LIKE PROTEIN"/>
    <property type="match status" value="1"/>
</dbReference>
<dbReference type="GO" id="GO:0007624">
    <property type="term" value="P:ultradian rhythm"/>
    <property type="evidence" value="ECO:0007669"/>
    <property type="project" value="InterPro"/>
</dbReference>
<dbReference type="InterPro" id="IPR012677">
    <property type="entry name" value="Nucleotide-bd_a/b_plait_sf"/>
</dbReference>
<feature type="region of interest" description="Disordered" evidence="4">
    <location>
        <begin position="1"/>
        <end position="37"/>
    </location>
</feature>
<feature type="compositionally biased region" description="Basic and acidic residues" evidence="4">
    <location>
        <begin position="640"/>
        <end position="661"/>
    </location>
</feature>
<evidence type="ECO:0000313" key="6">
    <source>
        <dbReference type="EMBL" id="JAT13206.1"/>
    </source>
</evidence>
<feature type="region of interest" description="Disordered" evidence="4">
    <location>
        <begin position="53"/>
        <end position="190"/>
    </location>
</feature>
<evidence type="ECO:0000256" key="3">
    <source>
        <dbReference type="SAM" id="Coils"/>
    </source>
</evidence>
<feature type="domain" description="RRM" evidence="5">
    <location>
        <begin position="282"/>
        <end position="361"/>
    </location>
</feature>
<evidence type="ECO:0000259" key="5">
    <source>
        <dbReference type="PROSITE" id="PS50102"/>
    </source>
</evidence>
<dbReference type="SUPFAM" id="SSF54928">
    <property type="entry name" value="RNA-binding domain, RBD"/>
    <property type="match status" value="1"/>
</dbReference>
<evidence type="ECO:0000256" key="1">
    <source>
        <dbReference type="ARBA" id="ARBA00022884"/>
    </source>
</evidence>
<dbReference type="InterPro" id="IPR000504">
    <property type="entry name" value="RRM_dom"/>
</dbReference>
<keyword evidence="3" id="KW-0175">Coiled coil</keyword>
<dbReference type="InterPro" id="IPR035979">
    <property type="entry name" value="RBD_domain_sf"/>
</dbReference>
<dbReference type="InterPro" id="IPR038876">
    <property type="entry name" value="ENOX"/>
</dbReference>
<feature type="compositionally biased region" description="Low complexity" evidence="4">
    <location>
        <begin position="177"/>
        <end position="190"/>
    </location>
</feature>
<name>A0A1B6KP47_9HEMI</name>
<reference evidence="6" key="1">
    <citation type="submission" date="2015-11" db="EMBL/GenBank/DDBJ databases">
        <title>De novo transcriptome assembly of four potential Pierce s Disease insect vectors from Arizona vineyards.</title>
        <authorList>
            <person name="Tassone E.E."/>
        </authorList>
    </citation>
    <scope>NUCLEOTIDE SEQUENCE</scope>
</reference>
<evidence type="ECO:0000256" key="2">
    <source>
        <dbReference type="PROSITE-ProRule" id="PRU00176"/>
    </source>
</evidence>
<gene>
    <name evidence="6" type="ORF">g.29557</name>
</gene>
<dbReference type="Gene3D" id="3.30.70.330">
    <property type="match status" value="1"/>
</dbReference>
<feature type="compositionally biased region" description="Basic and acidic residues" evidence="4">
    <location>
        <begin position="101"/>
        <end position="161"/>
    </location>
</feature>
<keyword evidence="1 2" id="KW-0694">RNA-binding</keyword>
<feature type="compositionally biased region" description="Acidic residues" evidence="4">
    <location>
        <begin position="540"/>
        <end position="549"/>
    </location>
</feature>
<evidence type="ECO:0000256" key="4">
    <source>
        <dbReference type="SAM" id="MobiDB-lite"/>
    </source>
</evidence>
<dbReference type="AlphaFoldDB" id="A0A1B6KP47"/>
<dbReference type="InterPro" id="IPR056611">
    <property type="entry name" value="ENOX1/2_dom"/>
</dbReference>
<feature type="compositionally biased region" description="Low complexity" evidence="4">
    <location>
        <begin position="28"/>
        <end position="37"/>
    </location>
</feature>
<feature type="compositionally biased region" description="Pro residues" evidence="4">
    <location>
        <begin position="7"/>
        <end position="27"/>
    </location>
</feature>
<proteinExistence type="predicted"/>
<dbReference type="Pfam" id="PF00076">
    <property type="entry name" value="RRM_1"/>
    <property type="match status" value="1"/>
</dbReference>
<dbReference type="GO" id="GO:0016491">
    <property type="term" value="F:oxidoreductase activity"/>
    <property type="evidence" value="ECO:0007669"/>
    <property type="project" value="InterPro"/>
</dbReference>
<dbReference type="SMART" id="SM00360">
    <property type="entry name" value="RRM"/>
    <property type="match status" value="1"/>
</dbReference>
<protein>
    <recommendedName>
        <fullName evidence="5">RRM domain-containing protein</fullName>
    </recommendedName>
</protein>
<feature type="region of interest" description="Disordered" evidence="4">
    <location>
        <begin position="540"/>
        <end position="564"/>
    </location>
</feature>
<feature type="region of interest" description="Disordered" evidence="4">
    <location>
        <begin position="638"/>
        <end position="665"/>
    </location>
</feature>
<sequence>MTFNYPGNPPLPLNPPPPPPPMGPPMQMPMMAHHQGQGQMMGGPMMMGPMIGPQGFPQGMMGPIMNPEQMGNSPGMNDAPLEFNTNKNKPPMPLTGEELEREQRKVLTERERERNGRDTDRDSRRDRERNRDRGRDRRDRDRDRDRREERDSSNGNSREKSPMGGSSPVQQPQSEMAAPTPTPQAQAASMWGGMMGPMGYPVMGMNPMMGAQMMDPSMMMGQYNMMGMQMPEGPMMGPDGTIMPPDPSMVSKEIIHFKTFTLFPPSPSAPPPTTRERPPGCKTIFVGGLPENATDEMIRELFGRCGEMLTVRLNNKKFCHIRFLHEASVDQALYFSGYRMRIGSNTDIPNTGRLHVDYAQARDDQYEWECRQRQLQREQRHRDRMEKERLRVPSPPPVVHYSDHEANLIADKIKTDEQFTKAVQVVITWLERGDCNKRNSNAFYSMIQSTNSHVRRLLTEKATYEEELTLAKELMKGRMQGLLIQFSQIERVFSAASHKKVWDHFTKPQRKNIEMWKKQATEIKTVELEENLLAGGDEEMEVSDTDDDYPMARKKPRKDDPTAALKEENDSLRCQLEAYKNEVDLVKVDLKLELEQKDKQLKMCQQTLQGMQQQLLDAKRKQGEEELRVLELQARLKAKQTKEKQTKEKETKEGEEVKDKEETEGEVDTTDSLLLLSSKLSEKEAKLVGLISIFLHVHPFGAGVDYIWSYLQKLDPTLRTSEVETVMARFPSMFLQELSGIGANMERRWVYAGYKNTKPEL</sequence>
<dbReference type="EMBL" id="GEBQ01026771">
    <property type="protein sequence ID" value="JAT13206.1"/>
    <property type="molecule type" value="Transcribed_RNA"/>
</dbReference>
<dbReference type="PROSITE" id="PS50102">
    <property type="entry name" value="RRM"/>
    <property type="match status" value="1"/>
</dbReference>
<dbReference type="PANTHER" id="PTHR16001">
    <property type="entry name" value="ECTO-NOX DISULFIDE-THIOL EXCHANGER"/>
    <property type="match status" value="1"/>
</dbReference>
<organism evidence="6">
    <name type="scientific">Graphocephala atropunctata</name>
    <dbReference type="NCBI Taxonomy" id="36148"/>
    <lineage>
        <taxon>Eukaryota</taxon>
        <taxon>Metazoa</taxon>
        <taxon>Ecdysozoa</taxon>
        <taxon>Arthropoda</taxon>
        <taxon>Hexapoda</taxon>
        <taxon>Insecta</taxon>
        <taxon>Pterygota</taxon>
        <taxon>Neoptera</taxon>
        <taxon>Paraneoptera</taxon>
        <taxon>Hemiptera</taxon>
        <taxon>Auchenorrhyncha</taxon>
        <taxon>Membracoidea</taxon>
        <taxon>Cicadellidae</taxon>
        <taxon>Cicadellinae</taxon>
        <taxon>Cicadellini</taxon>
        <taxon>Graphocephala</taxon>
    </lineage>
</organism>